<dbReference type="Proteomes" id="UP000007798">
    <property type="component" value="Unassembled WGS sequence"/>
</dbReference>
<evidence type="ECO:0000313" key="4">
    <source>
        <dbReference type="Proteomes" id="UP000007798"/>
    </source>
</evidence>
<dbReference type="Pfam" id="PF05267">
    <property type="entry name" value="DUF725"/>
    <property type="match status" value="1"/>
</dbReference>
<dbReference type="OrthoDB" id="7859325at2759"/>
<proteinExistence type="predicted"/>
<dbReference type="InParanoid" id="B4NBH9"/>
<sequence>LADAHQDKTTICFNHYTPILSNLTKQYENDYNVCYDNYDNASEIIDAKYAPARNHFQNTILESCKSLYGCNVNSTSNYTAFDCIAEHAANQSKALYNLSANATDISAKIKEEYRVIDVQKEICINNAEWIYVVETADTYEELNACLRGDLIISTPGPNSTTTISTTTTTTARPIERTTIP</sequence>
<protein>
    <recommendedName>
        <fullName evidence="2">Protein TsetseEP domain-containing protein</fullName>
    </recommendedName>
</protein>
<name>B4NBH9_DROWI</name>
<evidence type="ECO:0000256" key="1">
    <source>
        <dbReference type="SAM" id="MobiDB-lite"/>
    </source>
</evidence>
<dbReference type="InterPro" id="IPR007931">
    <property type="entry name" value="TsetseEP"/>
</dbReference>
<evidence type="ECO:0000313" key="3">
    <source>
        <dbReference type="EMBL" id="EDW81143.2"/>
    </source>
</evidence>
<accession>B4NBH9</accession>
<dbReference type="STRING" id="7260.B4NBH9"/>
<dbReference type="KEGG" id="dwi:6647179"/>
<dbReference type="EMBL" id="CH964232">
    <property type="protein sequence ID" value="EDW81143.2"/>
    <property type="molecule type" value="Genomic_DNA"/>
</dbReference>
<evidence type="ECO:0000259" key="2">
    <source>
        <dbReference type="Pfam" id="PF05267"/>
    </source>
</evidence>
<organism evidence="3 4">
    <name type="scientific">Drosophila willistoni</name>
    <name type="common">Fruit fly</name>
    <dbReference type="NCBI Taxonomy" id="7260"/>
    <lineage>
        <taxon>Eukaryota</taxon>
        <taxon>Metazoa</taxon>
        <taxon>Ecdysozoa</taxon>
        <taxon>Arthropoda</taxon>
        <taxon>Hexapoda</taxon>
        <taxon>Insecta</taxon>
        <taxon>Pterygota</taxon>
        <taxon>Neoptera</taxon>
        <taxon>Endopterygota</taxon>
        <taxon>Diptera</taxon>
        <taxon>Brachycera</taxon>
        <taxon>Muscomorpha</taxon>
        <taxon>Ephydroidea</taxon>
        <taxon>Drosophilidae</taxon>
        <taxon>Drosophila</taxon>
        <taxon>Sophophora</taxon>
    </lineage>
</organism>
<dbReference type="AlphaFoldDB" id="B4NBH9"/>
<keyword evidence="4" id="KW-1185">Reference proteome</keyword>
<gene>
    <name evidence="3" type="primary">Dwil\GK11180</name>
    <name evidence="3" type="ORF">Dwil_GK11180</name>
</gene>
<feature type="region of interest" description="Disordered" evidence="1">
    <location>
        <begin position="157"/>
        <end position="180"/>
    </location>
</feature>
<reference evidence="3 4" key="1">
    <citation type="journal article" date="2007" name="Nature">
        <title>Evolution of genes and genomes on the Drosophila phylogeny.</title>
        <authorList>
            <consortium name="Drosophila 12 Genomes Consortium"/>
            <person name="Clark A.G."/>
            <person name="Eisen M.B."/>
            <person name="Smith D.R."/>
            <person name="Bergman C.M."/>
            <person name="Oliver B."/>
            <person name="Markow T.A."/>
            <person name="Kaufman T.C."/>
            <person name="Kellis M."/>
            <person name="Gelbart W."/>
            <person name="Iyer V.N."/>
            <person name="Pollard D.A."/>
            <person name="Sackton T.B."/>
            <person name="Larracuente A.M."/>
            <person name="Singh N.D."/>
            <person name="Abad J.P."/>
            <person name="Abt D.N."/>
            <person name="Adryan B."/>
            <person name="Aguade M."/>
            <person name="Akashi H."/>
            <person name="Anderson W.W."/>
            <person name="Aquadro C.F."/>
            <person name="Ardell D.H."/>
            <person name="Arguello R."/>
            <person name="Artieri C.G."/>
            <person name="Barbash D.A."/>
            <person name="Barker D."/>
            <person name="Barsanti P."/>
            <person name="Batterham P."/>
            <person name="Batzoglou S."/>
            <person name="Begun D."/>
            <person name="Bhutkar A."/>
            <person name="Blanco E."/>
            <person name="Bosak S.A."/>
            <person name="Bradley R.K."/>
            <person name="Brand A.D."/>
            <person name="Brent M.R."/>
            <person name="Brooks A.N."/>
            <person name="Brown R.H."/>
            <person name="Butlin R.K."/>
            <person name="Caggese C."/>
            <person name="Calvi B.R."/>
            <person name="Bernardo de Carvalho A."/>
            <person name="Caspi A."/>
            <person name="Castrezana S."/>
            <person name="Celniker S.E."/>
            <person name="Chang J.L."/>
            <person name="Chapple C."/>
            <person name="Chatterji S."/>
            <person name="Chinwalla A."/>
            <person name="Civetta A."/>
            <person name="Clifton S.W."/>
            <person name="Comeron J.M."/>
            <person name="Costello J.C."/>
            <person name="Coyne J.A."/>
            <person name="Daub J."/>
            <person name="David R.G."/>
            <person name="Delcher A.L."/>
            <person name="Delehaunty K."/>
            <person name="Do C.B."/>
            <person name="Ebling H."/>
            <person name="Edwards K."/>
            <person name="Eickbush T."/>
            <person name="Evans J.D."/>
            <person name="Filipski A."/>
            <person name="Findeiss S."/>
            <person name="Freyhult E."/>
            <person name="Fulton L."/>
            <person name="Fulton R."/>
            <person name="Garcia A.C."/>
            <person name="Gardiner A."/>
            <person name="Garfield D.A."/>
            <person name="Garvin B.E."/>
            <person name="Gibson G."/>
            <person name="Gilbert D."/>
            <person name="Gnerre S."/>
            <person name="Godfrey J."/>
            <person name="Good R."/>
            <person name="Gotea V."/>
            <person name="Gravely B."/>
            <person name="Greenberg A.J."/>
            <person name="Griffiths-Jones S."/>
            <person name="Gross S."/>
            <person name="Guigo R."/>
            <person name="Gustafson E.A."/>
            <person name="Haerty W."/>
            <person name="Hahn M.W."/>
            <person name="Halligan D.L."/>
            <person name="Halpern A.L."/>
            <person name="Halter G.M."/>
            <person name="Han M.V."/>
            <person name="Heger A."/>
            <person name="Hillier L."/>
            <person name="Hinrichs A.S."/>
            <person name="Holmes I."/>
            <person name="Hoskins R.A."/>
            <person name="Hubisz M.J."/>
            <person name="Hultmark D."/>
            <person name="Huntley M.A."/>
            <person name="Jaffe D.B."/>
            <person name="Jagadeeshan S."/>
            <person name="Jeck W.R."/>
            <person name="Johnson J."/>
            <person name="Jones C.D."/>
            <person name="Jordan W.C."/>
            <person name="Karpen G.H."/>
            <person name="Kataoka E."/>
            <person name="Keightley P.D."/>
            <person name="Kheradpour P."/>
            <person name="Kirkness E.F."/>
            <person name="Koerich L.B."/>
            <person name="Kristiansen K."/>
            <person name="Kudrna D."/>
            <person name="Kulathinal R.J."/>
            <person name="Kumar S."/>
            <person name="Kwok R."/>
            <person name="Lander E."/>
            <person name="Langley C.H."/>
            <person name="Lapoint R."/>
            <person name="Lazzaro B.P."/>
            <person name="Lee S.J."/>
            <person name="Levesque L."/>
            <person name="Li R."/>
            <person name="Lin C.F."/>
            <person name="Lin M.F."/>
            <person name="Lindblad-Toh K."/>
            <person name="Llopart A."/>
            <person name="Long M."/>
            <person name="Low L."/>
            <person name="Lozovsky E."/>
            <person name="Lu J."/>
            <person name="Luo M."/>
            <person name="Machado C.A."/>
            <person name="Makalowski W."/>
            <person name="Marzo M."/>
            <person name="Matsuda M."/>
            <person name="Matzkin L."/>
            <person name="McAllister B."/>
            <person name="McBride C.S."/>
            <person name="McKernan B."/>
            <person name="McKernan K."/>
            <person name="Mendez-Lago M."/>
            <person name="Minx P."/>
            <person name="Mollenhauer M.U."/>
            <person name="Montooth K."/>
            <person name="Mount S.M."/>
            <person name="Mu X."/>
            <person name="Myers E."/>
            <person name="Negre B."/>
            <person name="Newfeld S."/>
            <person name="Nielsen R."/>
            <person name="Noor M.A."/>
            <person name="O'Grady P."/>
            <person name="Pachter L."/>
            <person name="Papaceit M."/>
            <person name="Parisi M.J."/>
            <person name="Parisi M."/>
            <person name="Parts L."/>
            <person name="Pedersen J.S."/>
            <person name="Pesole G."/>
            <person name="Phillippy A.M."/>
            <person name="Ponting C.P."/>
            <person name="Pop M."/>
            <person name="Porcelli D."/>
            <person name="Powell J.R."/>
            <person name="Prohaska S."/>
            <person name="Pruitt K."/>
            <person name="Puig M."/>
            <person name="Quesneville H."/>
            <person name="Ram K.R."/>
            <person name="Rand D."/>
            <person name="Rasmussen M.D."/>
            <person name="Reed L.K."/>
            <person name="Reenan R."/>
            <person name="Reily A."/>
            <person name="Remington K.A."/>
            <person name="Rieger T.T."/>
            <person name="Ritchie M.G."/>
            <person name="Robin C."/>
            <person name="Rogers Y.H."/>
            <person name="Rohde C."/>
            <person name="Rozas J."/>
            <person name="Rubenfield M.J."/>
            <person name="Ruiz A."/>
            <person name="Russo S."/>
            <person name="Salzberg S.L."/>
            <person name="Sanchez-Gracia A."/>
            <person name="Saranga D.J."/>
            <person name="Sato H."/>
            <person name="Schaeffer S.W."/>
            <person name="Schatz M.C."/>
            <person name="Schlenke T."/>
            <person name="Schwartz R."/>
            <person name="Segarra C."/>
            <person name="Singh R.S."/>
            <person name="Sirot L."/>
            <person name="Sirota M."/>
            <person name="Sisneros N.B."/>
            <person name="Smith C.D."/>
            <person name="Smith T.F."/>
            <person name="Spieth J."/>
            <person name="Stage D.E."/>
            <person name="Stark A."/>
            <person name="Stephan W."/>
            <person name="Strausberg R.L."/>
            <person name="Strempel S."/>
            <person name="Sturgill D."/>
            <person name="Sutton G."/>
            <person name="Sutton G.G."/>
            <person name="Tao W."/>
            <person name="Teichmann S."/>
            <person name="Tobari Y.N."/>
            <person name="Tomimura Y."/>
            <person name="Tsolas J.M."/>
            <person name="Valente V.L."/>
            <person name="Venter E."/>
            <person name="Venter J.C."/>
            <person name="Vicario S."/>
            <person name="Vieira F.G."/>
            <person name="Vilella A.J."/>
            <person name="Villasante A."/>
            <person name="Walenz B."/>
            <person name="Wang J."/>
            <person name="Wasserman M."/>
            <person name="Watts T."/>
            <person name="Wilson D."/>
            <person name="Wilson R.K."/>
            <person name="Wing R.A."/>
            <person name="Wolfner M.F."/>
            <person name="Wong A."/>
            <person name="Wong G.K."/>
            <person name="Wu C.I."/>
            <person name="Wu G."/>
            <person name="Yamamoto D."/>
            <person name="Yang H.P."/>
            <person name="Yang S.P."/>
            <person name="Yorke J.A."/>
            <person name="Yoshida K."/>
            <person name="Zdobnov E."/>
            <person name="Zhang P."/>
            <person name="Zhang Y."/>
            <person name="Zimin A.V."/>
            <person name="Baldwin J."/>
            <person name="Abdouelleil A."/>
            <person name="Abdulkadir J."/>
            <person name="Abebe A."/>
            <person name="Abera B."/>
            <person name="Abreu J."/>
            <person name="Acer S.C."/>
            <person name="Aftuck L."/>
            <person name="Alexander A."/>
            <person name="An P."/>
            <person name="Anderson E."/>
            <person name="Anderson S."/>
            <person name="Arachi H."/>
            <person name="Azer M."/>
            <person name="Bachantsang P."/>
            <person name="Barry A."/>
            <person name="Bayul T."/>
            <person name="Berlin A."/>
            <person name="Bessette D."/>
            <person name="Bloom T."/>
            <person name="Blye J."/>
            <person name="Boguslavskiy L."/>
            <person name="Bonnet C."/>
            <person name="Boukhgalter B."/>
            <person name="Bourzgui I."/>
            <person name="Brown A."/>
            <person name="Cahill P."/>
            <person name="Channer S."/>
            <person name="Cheshatsang Y."/>
            <person name="Chuda L."/>
            <person name="Citroen M."/>
            <person name="Collymore A."/>
            <person name="Cooke P."/>
            <person name="Costello M."/>
            <person name="D'Aco K."/>
            <person name="Daza R."/>
            <person name="De Haan G."/>
            <person name="DeGray S."/>
            <person name="DeMaso C."/>
            <person name="Dhargay N."/>
            <person name="Dooley K."/>
            <person name="Dooley E."/>
            <person name="Doricent M."/>
            <person name="Dorje P."/>
            <person name="Dorjee K."/>
            <person name="Dupes A."/>
            <person name="Elong R."/>
            <person name="Falk J."/>
            <person name="Farina A."/>
            <person name="Faro S."/>
            <person name="Ferguson D."/>
            <person name="Fisher S."/>
            <person name="Foley C.D."/>
            <person name="Franke A."/>
            <person name="Friedrich D."/>
            <person name="Gadbois L."/>
            <person name="Gearin G."/>
            <person name="Gearin C.R."/>
            <person name="Giannoukos G."/>
            <person name="Goode T."/>
            <person name="Graham J."/>
            <person name="Grandbois E."/>
            <person name="Grewal S."/>
            <person name="Gyaltsen K."/>
            <person name="Hafez N."/>
            <person name="Hagos B."/>
            <person name="Hall J."/>
            <person name="Henson C."/>
            <person name="Hollinger A."/>
            <person name="Honan T."/>
            <person name="Huard M.D."/>
            <person name="Hughes L."/>
            <person name="Hurhula B."/>
            <person name="Husby M.E."/>
            <person name="Kamat A."/>
            <person name="Kanga B."/>
            <person name="Kashin S."/>
            <person name="Khazanovich D."/>
            <person name="Kisner P."/>
            <person name="Lance K."/>
            <person name="Lara M."/>
            <person name="Lee W."/>
            <person name="Lennon N."/>
            <person name="Letendre F."/>
            <person name="LeVine R."/>
            <person name="Lipovsky A."/>
            <person name="Liu X."/>
            <person name="Liu J."/>
            <person name="Liu S."/>
            <person name="Lokyitsang T."/>
            <person name="Lokyitsang Y."/>
            <person name="Lubonja R."/>
            <person name="Lui A."/>
            <person name="MacDonald P."/>
            <person name="Magnisalis V."/>
            <person name="Maru K."/>
            <person name="Matthews C."/>
            <person name="McCusker W."/>
            <person name="McDonough S."/>
            <person name="Mehta T."/>
            <person name="Meldrim J."/>
            <person name="Meneus L."/>
            <person name="Mihai O."/>
            <person name="Mihalev A."/>
            <person name="Mihova T."/>
            <person name="Mittelman R."/>
            <person name="Mlenga V."/>
            <person name="Montmayeur A."/>
            <person name="Mulrain L."/>
            <person name="Navidi A."/>
            <person name="Naylor J."/>
            <person name="Negash T."/>
            <person name="Nguyen T."/>
            <person name="Nguyen N."/>
            <person name="Nicol R."/>
            <person name="Norbu C."/>
            <person name="Norbu N."/>
            <person name="Novod N."/>
            <person name="O'Neill B."/>
            <person name="Osman S."/>
            <person name="Markiewicz E."/>
            <person name="Oyono O.L."/>
            <person name="Patti C."/>
            <person name="Phunkhang P."/>
            <person name="Pierre F."/>
            <person name="Priest M."/>
            <person name="Raghuraman S."/>
            <person name="Rege F."/>
            <person name="Reyes R."/>
            <person name="Rise C."/>
            <person name="Rogov P."/>
            <person name="Ross K."/>
            <person name="Ryan E."/>
            <person name="Settipalli S."/>
            <person name="Shea T."/>
            <person name="Sherpa N."/>
            <person name="Shi L."/>
            <person name="Shih D."/>
            <person name="Sparrow T."/>
            <person name="Spaulding J."/>
            <person name="Stalker J."/>
            <person name="Stange-Thomann N."/>
            <person name="Stavropoulos S."/>
            <person name="Stone C."/>
            <person name="Strader C."/>
            <person name="Tesfaye S."/>
            <person name="Thomson T."/>
            <person name="Thoulutsang Y."/>
            <person name="Thoulutsang D."/>
            <person name="Topham K."/>
            <person name="Topping I."/>
            <person name="Tsamla T."/>
            <person name="Vassiliev H."/>
            <person name="Vo A."/>
            <person name="Wangchuk T."/>
            <person name="Wangdi T."/>
            <person name="Weiand M."/>
            <person name="Wilkinson J."/>
            <person name="Wilson A."/>
            <person name="Yadav S."/>
            <person name="Young G."/>
            <person name="Yu Q."/>
            <person name="Zembek L."/>
            <person name="Zhong D."/>
            <person name="Zimmer A."/>
            <person name="Zwirko Z."/>
            <person name="Jaffe D.B."/>
            <person name="Alvarez P."/>
            <person name="Brockman W."/>
            <person name="Butler J."/>
            <person name="Chin C."/>
            <person name="Gnerre S."/>
            <person name="Grabherr M."/>
            <person name="Kleber M."/>
            <person name="Mauceli E."/>
            <person name="MacCallum I."/>
        </authorList>
    </citation>
    <scope>NUCLEOTIDE SEQUENCE [LARGE SCALE GENOMIC DNA]</scope>
    <source>
        <strain evidence="4">Tucson 14030-0811.24</strain>
    </source>
</reference>
<feature type="non-terminal residue" evidence="3">
    <location>
        <position position="1"/>
    </location>
</feature>
<feature type="domain" description="Protein TsetseEP" evidence="2">
    <location>
        <begin position="9"/>
        <end position="128"/>
    </location>
</feature>
<dbReference type="HOGENOM" id="CLU_107310_0_1_1"/>